<organism evidence="1 2">
    <name type="scientific">Eragrostis curvula</name>
    <name type="common">weeping love grass</name>
    <dbReference type="NCBI Taxonomy" id="38414"/>
    <lineage>
        <taxon>Eukaryota</taxon>
        <taxon>Viridiplantae</taxon>
        <taxon>Streptophyta</taxon>
        <taxon>Embryophyta</taxon>
        <taxon>Tracheophyta</taxon>
        <taxon>Spermatophyta</taxon>
        <taxon>Magnoliopsida</taxon>
        <taxon>Liliopsida</taxon>
        <taxon>Poales</taxon>
        <taxon>Poaceae</taxon>
        <taxon>PACMAD clade</taxon>
        <taxon>Chloridoideae</taxon>
        <taxon>Eragrostideae</taxon>
        <taxon>Eragrostidinae</taxon>
        <taxon>Eragrostis</taxon>
    </lineage>
</organism>
<accession>A0A5J9VYX8</accession>
<dbReference type="AlphaFoldDB" id="A0A5J9VYX8"/>
<dbReference type="EMBL" id="RWGY01000007">
    <property type="protein sequence ID" value="TVU40903.1"/>
    <property type="molecule type" value="Genomic_DNA"/>
</dbReference>
<reference evidence="1 2" key="1">
    <citation type="journal article" date="2019" name="Sci. Rep.">
        <title>A high-quality genome of Eragrostis curvula grass provides insights into Poaceae evolution and supports new strategies to enhance forage quality.</title>
        <authorList>
            <person name="Carballo J."/>
            <person name="Santos B.A.C.M."/>
            <person name="Zappacosta D."/>
            <person name="Garbus I."/>
            <person name="Selva J.P."/>
            <person name="Gallo C.A."/>
            <person name="Diaz A."/>
            <person name="Albertini E."/>
            <person name="Caccamo M."/>
            <person name="Echenique V."/>
        </authorList>
    </citation>
    <scope>NUCLEOTIDE SEQUENCE [LARGE SCALE GENOMIC DNA]</scope>
    <source>
        <strain evidence="2">cv. Victoria</strain>
        <tissue evidence="1">Leaf</tissue>
    </source>
</reference>
<name>A0A5J9VYX8_9POAL</name>
<comment type="caution">
    <text evidence="1">The sequence shown here is derived from an EMBL/GenBank/DDBJ whole genome shotgun (WGS) entry which is preliminary data.</text>
</comment>
<proteinExistence type="predicted"/>
<gene>
    <name evidence="1" type="ORF">EJB05_14387</name>
</gene>
<dbReference type="Gramene" id="TVU40903">
    <property type="protein sequence ID" value="TVU40903"/>
    <property type="gene ID" value="EJB05_14387"/>
</dbReference>
<evidence type="ECO:0000313" key="1">
    <source>
        <dbReference type="EMBL" id="TVU40903.1"/>
    </source>
</evidence>
<sequence length="131" mass="14431">MPMIGIVGLPVPNIDVCLETSLKMVYGALASKARGESCIRGYWLVDDSILVTLLSANLMESFEPMDDHCWVRATCSLYHRQVGVTFLACEINEYGGWSTGERDTPLVEWMSQALQCIHAGQTSSSGDDRVL</sequence>
<keyword evidence="2" id="KW-1185">Reference proteome</keyword>
<evidence type="ECO:0000313" key="2">
    <source>
        <dbReference type="Proteomes" id="UP000324897"/>
    </source>
</evidence>
<dbReference type="Proteomes" id="UP000324897">
    <property type="component" value="Chromosome 4"/>
</dbReference>
<protein>
    <submittedName>
        <fullName evidence="1">Uncharacterized protein</fullName>
    </submittedName>
</protein>